<dbReference type="EMBL" id="VDFQ02000003">
    <property type="protein sequence ID" value="KAA1422727.1"/>
    <property type="molecule type" value="Genomic_DNA"/>
</dbReference>
<feature type="transmembrane region" description="Helical" evidence="1">
    <location>
        <begin position="135"/>
        <end position="156"/>
    </location>
</feature>
<protein>
    <recommendedName>
        <fullName evidence="4">DUF3592 domain-containing protein</fullName>
    </recommendedName>
</protein>
<evidence type="ECO:0000313" key="2">
    <source>
        <dbReference type="EMBL" id="KAA1422727.1"/>
    </source>
</evidence>
<evidence type="ECO:0000256" key="1">
    <source>
        <dbReference type="SAM" id="Phobius"/>
    </source>
</evidence>
<keyword evidence="1" id="KW-0472">Membrane</keyword>
<keyword evidence="1" id="KW-0812">Transmembrane</keyword>
<name>A0A5Q6RXD4_9ACTN</name>
<accession>A0A5Q6RXD4</accession>
<gene>
    <name evidence="2" type="ORF">FE697_011180</name>
</gene>
<dbReference type="OrthoDB" id="4207784at2"/>
<comment type="caution">
    <text evidence="2">The sequence shown here is derived from an EMBL/GenBank/DDBJ whole genome shotgun (WGS) entry which is preliminary data.</text>
</comment>
<dbReference type="AlphaFoldDB" id="A0A5Q6RXD4"/>
<evidence type="ECO:0000313" key="3">
    <source>
        <dbReference type="Proteomes" id="UP000307768"/>
    </source>
</evidence>
<dbReference type="RefSeq" id="WP_149769677.1">
    <property type="nucleotide sequence ID" value="NZ_VDFQ02000003.1"/>
</dbReference>
<proteinExistence type="predicted"/>
<organism evidence="2 3">
    <name type="scientific">Mumia zhuanghuii</name>
    <dbReference type="NCBI Taxonomy" id="2585211"/>
    <lineage>
        <taxon>Bacteria</taxon>
        <taxon>Bacillati</taxon>
        <taxon>Actinomycetota</taxon>
        <taxon>Actinomycetes</taxon>
        <taxon>Propionibacteriales</taxon>
        <taxon>Nocardioidaceae</taxon>
        <taxon>Mumia</taxon>
    </lineage>
</organism>
<sequence length="172" mass="18405">MRYGAVVLLGGIGALLFWLTGLTGNSGADDLAELERLRAGAGVSVTGTMTDVHEREQRSGGRRGMRVHTVFCPVYSFADGDLRSTIIGDCERDRDDLPALGSTIPVIYDPDGYTRFIDTDEVASGLARSGRTYPWYRWGGLALALVCGLVVVGAIGRGIAGGIRRSTAARRR</sequence>
<reference evidence="2 3" key="1">
    <citation type="submission" date="2019-09" db="EMBL/GenBank/DDBJ databases">
        <title>Mumia zhuanghuii sp. nov. isolated from the intestinal contents of plateau pika (Ochotona curzoniae) in the Qinghai-Tibet plateau of China.</title>
        <authorList>
            <person name="Tian Z."/>
        </authorList>
    </citation>
    <scope>NUCLEOTIDE SEQUENCE [LARGE SCALE GENOMIC DNA]</scope>
    <source>
        <strain evidence="3">350</strain>
    </source>
</reference>
<keyword evidence="1" id="KW-1133">Transmembrane helix</keyword>
<dbReference type="Proteomes" id="UP000307768">
    <property type="component" value="Unassembled WGS sequence"/>
</dbReference>
<evidence type="ECO:0008006" key="4">
    <source>
        <dbReference type="Google" id="ProtNLM"/>
    </source>
</evidence>